<protein>
    <submittedName>
        <fullName evidence="2">Uncharacterized protein</fullName>
    </submittedName>
</protein>
<evidence type="ECO:0000313" key="2">
    <source>
        <dbReference type="EMBL" id="CAI0555149.1"/>
    </source>
</evidence>
<gene>
    <name evidence="2" type="ORF">LITE_LOCUS47479</name>
</gene>
<proteinExistence type="predicted"/>
<feature type="non-terminal residue" evidence="2">
    <location>
        <position position="1"/>
    </location>
</feature>
<keyword evidence="3" id="KW-1185">Reference proteome</keyword>
<dbReference type="EMBL" id="CAMGYJ010000010">
    <property type="protein sequence ID" value="CAI0555149.1"/>
    <property type="molecule type" value="Genomic_DNA"/>
</dbReference>
<comment type="caution">
    <text evidence="2">The sequence shown here is derived from an EMBL/GenBank/DDBJ whole genome shotgun (WGS) entry which is preliminary data.</text>
</comment>
<name>A0AAV0RBU8_9ROSI</name>
<organism evidence="2 3">
    <name type="scientific">Linum tenue</name>
    <dbReference type="NCBI Taxonomy" id="586396"/>
    <lineage>
        <taxon>Eukaryota</taxon>
        <taxon>Viridiplantae</taxon>
        <taxon>Streptophyta</taxon>
        <taxon>Embryophyta</taxon>
        <taxon>Tracheophyta</taxon>
        <taxon>Spermatophyta</taxon>
        <taxon>Magnoliopsida</taxon>
        <taxon>eudicotyledons</taxon>
        <taxon>Gunneridae</taxon>
        <taxon>Pentapetalae</taxon>
        <taxon>rosids</taxon>
        <taxon>fabids</taxon>
        <taxon>Malpighiales</taxon>
        <taxon>Linaceae</taxon>
        <taxon>Linum</taxon>
    </lineage>
</organism>
<dbReference type="Proteomes" id="UP001154282">
    <property type="component" value="Unassembled WGS sequence"/>
</dbReference>
<reference evidence="2" key="1">
    <citation type="submission" date="2022-08" db="EMBL/GenBank/DDBJ databases">
        <authorList>
            <person name="Gutierrez-Valencia J."/>
        </authorList>
    </citation>
    <scope>NUCLEOTIDE SEQUENCE</scope>
</reference>
<accession>A0AAV0RBU8</accession>
<sequence>SNSKPHLHLSPFNSPSITLFLHPETQLNQPLFPTHIQFHSPLPFIERNELLRPRVPEEQIRRPPGVPTRRRLRAGEETVLLLLILFRAAHIELAVGDEASRRRRHQKLGGVGRDPAQEASSGSGDELLRGGLVVT</sequence>
<dbReference type="AlphaFoldDB" id="A0AAV0RBU8"/>
<evidence type="ECO:0000256" key="1">
    <source>
        <dbReference type="SAM" id="MobiDB-lite"/>
    </source>
</evidence>
<feature type="region of interest" description="Disordered" evidence="1">
    <location>
        <begin position="98"/>
        <end position="135"/>
    </location>
</feature>
<evidence type="ECO:0000313" key="3">
    <source>
        <dbReference type="Proteomes" id="UP001154282"/>
    </source>
</evidence>